<dbReference type="SUPFAM" id="SSF50199">
    <property type="entry name" value="Staphylococcal nuclease"/>
    <property type="match status" value="1"/>
</dbReference>
<reference evidence="5 6" key="1">
    <citation type="submission" date="2016-10" db="EMBL/GenBank/DDBJ databases">
        <authorList>
            <person name="de Groot N.N."/>
        </authorList>
    </citation>
    <scope>NUCLEOTIDE SEQUENCE [LARGE SCALE GENOMIC DNA]</scope>
    <source>
        <strain evidence="5 6">CDM_5</strain>
    </source>
</reference>
<evidence type="ECO:0000313" key="6">
    <source>
        <dbReference type="Proteomes" id="UP000183894"/>
    </source>
</evidence>
<dbReference type="GO" id="GO:0004519">
    <property type="term" value="F:endonuclease activity"/>
    <property type="evidence" value="ECO:0007669"/>
    <property type="project" value="UniProtKB-KW"/>
</dbReference>
<dbReference type="SMART" id="SM00318">
    <property type="entry name" value="SNc"/>
    <property type="match status" value="1"/>
</dbReference>
<keyword evidence="3" id="KW-0378">Hydrolase</keyword>
<dbReference type="InterPro" id="IPR035437">
    <property type="entry name" value="SNase_OB-fold_sf"/>
</dbReference>
<dbReference type="RefSeq" id="WP_074792471.1">
    <property type="nucleotide sequence ID" value="NZ_FOAD01000001.1"/>
</dbReference>
<name>A0A1H7IZ50_HALLR</name>
<dbReference type="GO" id="GO:0016787">
    <property type="term" value="F:hydrolase activity"/>
    <property type="evidence" value="ECO:0007669"/>
    <property type="project" value="UniProtKB-KW"/>
</dbReference>
<dbReference type="PROSITE" id="PS51318">
    <property type="entry name" value="TAT"/>
    <property type="match status" value="1"/>
</dbReference>
<organism evidence="5 6">
    <name type="scientific">Haloferax larsenii</name>
    <dbReference type="NCBI Taxonomy" id="302484"/>
    <lineage>
        <taxon>Archaea</taxon>
        <taxon>Methanobacteriati</taxon>
        <taxon>Methanobacteriota</taxon>
        <taxon>Stenosarchaea group</taxon>
        <taxon>Halobacteria</taxon>
        <taxon>Halobacteriales</taxon>
        <taxon>Haloferacaceae</taxon>
        <taxon>Haloferax</taxon>
    </lineage>
</organism>
<dbReference type="Pfam" id="PF00565">
    <property type="entry name" value="SNase"/>
    <property type="match status" value="1"/>
</dbReference>
<keyword evidence="2 5" id="KW-0255">Endonuclease</keyword>
<evidence type="ECO:0000313" key="5">
    <source>
        <dbReference type="EMBL" id="SEK67484.1"/>
    </source>
</evidence>
<keyword evidence="1" id="KW-0540">Nuclease</keyword>
<evidence type="ECO:0000256" key="3">
    <source>
        <dbReference type="ARBA" id="ARBA00022801"/>
    </source>
</evidence>
<gene>
    <name evidence="5" type="ORF">SAMN04488691_1011057</name>
</gene>
<dbReference type="PROSITE" id="PS01123">
    <property type="entry name" value="TNASE_1"/>
    <property type="match status" value="1"/>
</dbReference>
<dbReference type="PROSITE" id="PS50830">
    <property type="entry name" value="TNASE_3"/>
    <property type="match status" value="1"/>
</dbReference>
<dbReference type="Gene3D" id="2.40.50.90">
    <property type="match status" value="1"/>
</dbReference>
<dbReference type="PANTHER" id="PTHR12302:SF3">
    <property type="entry name" value="SERINE_THREONINE-PROTEIN KINASE 31"/>
    <property type="match status" value="1"/>
</dbReference>
<dbReference type="InterPro" id="IPR006311">
    <property type="entry name" value="TAT_signal"/>
</dbReference>
<feature type="domain" description="TNase-like" evidence="4">
    <location>
        <begin position="289"/>
        <end position="442"/>
    </location>
</feature>
<dbReference type="EMBL" id="FOAD01000001">
    <property type="protein sequence ID" value="SEK67484.1"/>
    <property type="molecule type" value="Genomic_DNA"/>
</dbReference>
<protein>
    <submittedName>
        <fullName evidence="5">Endonuclease YncB, thermonuclease family</fullName>
    </submittedName>
</protein>
<dbReference type="PANTHER" id="PTHR12302">
    <property type="entry name" value="EBNA2 BINDING PROTEIN P100"/>
    <property type="match status" value="1"/>
</dbReference>
<sequence length="699" mass="74482">MQFNRRTFLQSVVTATVAGSSALEFGTISASAAAGSGCESTDRIPKIEFHSASSQVTPNHEALADPSVVAVWAEPTATNGDDDGNGDAYHYDELAPLPLVSVDGSVYGFGAILLQDDDINFDYGNEEFVLNAWDAELGGSGTVLWDEGHGQYFTLDSCSKFEAYAENNGYTVSPTTSLASDISNADAVVVTTPSESFSSSELGVLAEFVADGGALYLHDQSDYSDYDETANLNEIASELDLAFRFNDDDIDDDTNNVDGASFDITTSQYNANDFALFEDRSGLGLDAGVRYEATVDSVADGDTVDVTLADGTTAELRLLGIDTPETERNASHEKVEEWEGIEDETHLTDWGGNAKEYAKQALGGASVEIEFDPSEDITDPFGRHLAYVYYDTTGDGNADTLFNREMVEKGYARVYGSSLTKHDAFWNAEADARAAGTGVWQASDPANTAEVRDRPVEDVFVPNAASVRTTAGAISSSRVPVFAESTATQDLRDGVQYSGDIPLVGVDAANRTALVSGLPIDESYRADVTAYEHEAFLTNLVDSLSDRCGKILVDGGHGQFNESHSVSTEDAVAYQRYLEGQDIAFEQVNSLDGSGDNALSTARAVLISAPRSCFAADEIDALRTFVQNGGAVVLMGSGDGKIMPDTRANLNDVAGALGTDLRLNGDHVFDSDHNVGGDPALLYTGNLNTAAFSLWSPYS</sequence>
<dbReference type="InterPro" id="IPR016071">
    <property type="entry name" value="Staphylococal_nuclease_OB-fold"/>
</dbReference>
<evidence type="ECO:0000259" key="4">
    <source>
        <dbReference type="PROSITE" id="PS50830"/>
    </source>
</evidence>
<evidence type="ECO:0000256" key="2">
    <source>
        <dbReference type="ARBA" id="ARBA00022759"/>
    </source>
</evidence>
<dbReference type="InterPro" id="IPR002071">
    <property type="entry name" value="Thermonucl_AS"/>
</dbReference>
<evidence type="ECO:0000256" key="1">
    <source>
        <dbReference type="ARBA" id="ARBA00022722"/>
    </source>
</evidence>
<dbReference type="OrthoDB" id="3327at2157"/>
<dbReference type="AlphaFoldDB" id="A0A1H7IZ50"/>
<proteinExistence type="predicted"/>
<accession>A0A1H7IZ50</accession>
<dbReference type="GO" id="GO:0003676">
    <property type="term" value="F:nucleic acid binding"/>
    <property type="evidence" value="ECO:0007669"/>
    <property type="project" value="InterPro"/>
</dbReference>
<dbReference type="Proteomes" id="UP000183894">
    <property type="component" value="Unassembled WGS sequence"/>
</dbReference>